<dbReference type="PANTHER" id="PTHR13683:SF750">
    <property type="entry name" value="ASPARTYL PROTEASE AED1"/>
    <property type="match status" value="1"/>
</dbReference>
<evidence type="ECO:0000256" key="9">
    <source>
        <dbReference type="SAM" id="SignalP"/>
    </source>
</evidence>
<dbReference type="InterPro" id="IPR032799">
    <property type="entry name" value="TAXi_C"/>
</dbReference>
<dbReference type="Pfam" id="PF14543">
    <property type="entry name" value="TAXi_N"/>
    <property type="match status" value="1"/>
</dbReference>
<dbReference type="Pfam" id="PF14541">
    <property type="entry name" value="TAXi_C"/>
    <property type="match status" value="1"/>
</dbReference>
<dbReference type="Proteomes" id="UP001055439">
    <property type="component" value="Chromosome 1"/>
</dbReference>
<gene>
    <name evidence="11" type="ORF">MUK42_09136</name>
</gene>
<dbReference type="PRINTS" id="PR00792">
    <property type="entry name" value="PEPSIN"/>
</dbReference>
<name>A0A9E7EBV1_9LILI</name>
<evidence type="ECO:0000313" key="11">
    <source>
        <dbReference type="EMBL" id="URD74062.1"/>
    </source>
</evidence>
<dbReference type="PROSITE" id="PS51767">
    <property type="entry name" value="PEPTIDASE_A1"/>
    <property type="match status" value="1"/>
</dbReference>
<feature type="signal peptide" evidence="9">
    <location>
        <begin position="1"/>
        <end position="23"/>
    </location>
</feature>
<reference evidence="11" key="1">
    <citation type="submission" date="2022-05" db="EMBL/GenBank/DDBJ databases">
        <title>The Musa troglodytarum L. genome provides insights into the mechanism of non-climacteric behaviour and enrichment of carotenoids.</title>
        <authorList>
            <person name="Wang J."/>
        </authorList>
    </citation>
    <scope>NUCLEOTIDE SEQUENCE</scope>
    <source>
        <tissue evidence="11">Leaf</tissue>
    </source>
</reference>
<dbReference type="AlphaFoldDB" id="A0A9E7EBV1"/>
<dbReference type="PROSITE" id="PS00141">
    <property type="entry name" value="ASP_PROTEASE"/>
    <property type="match status" value="1"/>
</dbReference>
<proteinExistence type="inferred from homology"/>
<dbReference type="FunFam" id="2.40.70.10:FF:000013">
    <property type="entry name" value="Aspartyl protease AED1"/>
    <property type="match status" value="1"/>
</dbReference>
<accession>A0A9E7EBV1</accession>
<dbReference type="GO" id="GO:0006508">
    <property type="term" value="P:proteolysis"/>
    <property type="evidence" value="ECO:0007669"/>
    <property type="project" value="UniProtKB-KW"/>
</dbReference>
<evidence type="ECO:0000256" key="2">
    <source>
        <dbReference type="ARBA" id="ARBA00022670"/>
    </source>
</evidence>
<dbReference type="InterPro" id="IPR001461">
    <property type="entry name" value="Aspartic_peptidase_A1"/>
</dbReference>
<feature type="domain" description="Peptidase A1" evidence="10">
    <location>
        <begin position="135"/>
        <end position="467"/>
    </location>
</feature>
<dbReference type="Gene3D" id="2.40.70.10">
    <property type="entry name" value="Acid Proteases"/>
    <property type="match status" value="2"/>
</dbReference>
<comment type="similarity">
    <text evidence="1 8">Belongs to the peptidase A1 family.</text>
</comment>
<dbReference type="PANTHER" id="PTHR13683">
    <property type="entry name" value="ASPARTYL PROTEASES"/>
    <property type="match status" value="1"/>
</dbReference>
<dbReference type="FunFam" id="2.40.70.10:FF:000021">
    <property type="entry name" value="Aspartyl protease AED1"/>
    <property type="match status" value="1"/>
</dbReference>
<evidence type="ECO:0000256" key="6">
    <source>
        <dbReference type="ARBA" id="ARBA00023157"/>
    </source>
</evidence>
<evidence type="ECO:0000256" key="3">
    <source>
        <dbReference type="ARBA" id="ARBA00022729"/>
    </source>
</evidence>
<keyword evidence="5 8" id="KW-0378">Hydrolase</keyword>
<dbReference type="InterPro" id="IPR033121">
    <property type="entry name" value="PEPTIDASE_A1"/>
</dbReference>
<keyword evidence="2 8" id="KW-0645">Protease</keyword>
<dbReference type="EMBL" id="CP097502">
    <property type="protein sequence ID" value="URD74062.1"/>
    <property type="molecule type" value="Genomic_DNA"/>
</dbReference>
<feature type="active site" evidence="7">
    <location>
        <position position="350"/>
    </location>
</feature>
<dbReference type="InterPro" id="IPR032861">
    <property type="entry name" value="TAXi_N"/>
</dbReference>
<feature type="active site" evidence="7">
    <location>
        <position position="153"/>
    </location>
</feature>
<evidence type="ECO:0000259" key="10">
    <source>
        <dbReference type="PROSITE" id="PS51767"/>
    </source>
</evidence>
<dbReference type="GO" id="GO:0004190">
    <property type="term" value="F:aspartic-type endopeptidase activity"/>
    <property type="evidence" value="ECO:0007669"/>
    <property type="project" value="UniProtKB-KW"/>
</dbReference>
<keyword evidence="4 8" id="KW-0064">Aspartyl protease</keyword>
<evidence type="ECO:0000256" key="1">
    <source>
        <dbReference type="ARBA" id="ARBA00007447"/>
    </source>
</evidence>
<dbReference type="SUPFAM" id="SSF50630">
    <property type="entry name" value="Acid proteases"/>
    <property type="match status" value="1"/>
</dbReference>
<sequence>MASVSSSILPMLMVVLMCSHVGGEQGSYHKINIHSLLPSKVCSSFKANFVLNSESASLNFTRLKVTYRHGPCSPLRSHPTPLHEQILDEDRSRVDSLRRRIAAAATSAKLDRQRGSQVGSKIPVRPGSSVSTGNYVVTVGFGTPKTDQTVIFDTGSDITWIQCQPCVAYCYEQQDPIFNPSASSTYANISCSSTYCSDLDTSGCSSSTCIYGVQYGDNSFSIGFFAQDTLTLSTAGVIPKFPFGCGERNRGLFGKAAGLMGLGRGKVSLVTQTYQKYGGVFAYCLPPTSSSTGYLTFGAGYPSSNVKFTPMLTDASAPTFYYLNLMAISVAGQRLPISARVFNDAGTIIDSGTVITRLPPTAYSALRSAFRQAMSSYKMTSALSILDTCYDFTGHSTVSIPKVALQFGGGVTMELDLSGTLYVGNQSKVCLAFAANGDDSDVGILGNVQQKTFNVVYDVSKKVIGFGPGAC</sequence>
<keyword evidence="6" id="KW-1015">Disulfide bond</keyword>
<protein>
    <submittedName>
        <fullName evidence="11">Aspartic proteinase</fullName>
    </submittedName>
</protein>
<evidence type="ECO:0000256" key="8">
    <source>
        <dbReference type="RuleBase" id="RU000454"/>
    </source>
</evidence>
<evidence type="ECO:0000256" key="5">
    <source>
        <dbReference type="ARBA" id="ARBA00022801"/>
    </source>
</evidence>
<evidence type="ECO:0000313" key="12">
    <source>
        <dbReference type="Proteomes" id="UP001055439"/>
    </source>
</evidence>
<keyword evidence="12" id="KW-1185">Reference proteome</keyword>
<organism evidence="11 12">
    <name type="scientific">Musa troglodytarum</name>
    <name type="common">fe'i banana</name>
    <dbReference type="NCBI Taxonomy" id="320322"/>
    <lineage>
        <taxon>Eukaryota</taxon>
        <taxon>Viridiplantae</taxon>
        <taxon>Streptophyta</taxon>
        <taxon>Embryophyta</taxon>
        <taxon>Tracheophyta</taxon>
        <taxon>Spermatophyta</taxon>
        <taxon>Magnoliopsida</taxon>
        <taxon>Liliopsida</taxon>
        <taxon>Zingiberales</taxon>
        <taxon>Musaceae</taxon>
        <taxon>Musa</taxon>
    </lineage>
</organism>
<feature type="chain" id="PRO_5039111669" evidence="9">
    <location>
        <begin position="24"/>
        <end position="471"/>
    </location>
</feature>
<keyword evidence="3 9" id="KW-0732">Signal</keyword>
<dbReference type="CDD" id="cd05472">
    <property type="entry name" value="cnd41_like"/>
    <property type="match status" value="1"/>
</dbReference>
<dbReference type="InterPro" id="IPR033873">
    <property type="entry name" value="CND41-like"/>
</dbReference>
<dbReference type="InterPro" id="IPR021109">
    <property type="entry name" value="Peptidase_aspartic_dom_sf"/>
</dbReference>
<dbReference type="OrthoDB" id="2747330at2759"/>
<evidence type="ECO:0000256" key="7">
    <source>
        <dbReference type="PIRSR" id="PIRSR601461-1"/>
    </source>
</evidence>
<dbReference type="InterPro" id="IPR001969">
    <property type="entry name" value="Aspartic_peptidase_AS"/>
</dbReference>
<evidence type="ECO:0000256" key="4">
    <source>
        <dbReference type="ARBA" id="ARBA00022750"/>
    </source>
</evidence>